<accession>A0A7C3A7G1</accession>
<gene>
    <name evidence="1" type="ORF">ENP13_02985</name>
</gene>
<sequence>MGLSEYLFAPTATAYREVAHALAALHPELRSSHWTLALRLVDLLPPSPRMILSRLHISRIVLPRLLLAGIPEPEARKVVWALYYITSRWPEYAVSRGIQAMVAAGYLRFLPSGEAVAEAKLWEADGSDLPSWVSPRALDHVRAVMRAKEVRRRG</sequence>
<evidence type="ECO:0000313" key="1">
    <source>
        <dbReference type="EMBL" id="HEX70192.1"/>
    </source>
</evidence>
<reference evidence="1" key="1">
    <citation type="journal article" date="2020" name="mSystems">
        <title>Genome- and Community-Level Interaction Insights into Carbon Utilization and Element Cycling Functions of Hydrothermarchaeota in Hydrothermal Sediment.</title>
        <authorList>
            <person name="Zhou Z."/>
            <person name="Liu Y."/>
            <person name="Xu W."/>
            <person name="Pan J."/>
            <person name="Luo Z.H."/>
            <person name="Li M."/>
        </authorList>
    </citation>
    <scope>NUCLEOTIDE SEQUENCE [LARGE SCALE GENOMIC DNA]</scope>
    <source>
        <strain evidence="1">SpSt-192</strain>
    </source>
</reference>
<comment type="caution">
    <text evidence="1">The sequence shown here is derived from an EMBL/GenBank/DDBJ whole genome shotgun (WGS) entry which is preliminary data.</text>
</comment>
<proteinExistence type="predicted"/>
<organism evidence="1">
    <name type="scientific">Thermorudis sp</name>
    <dbReference type="NCBI Taxonomy" id="1969470"/>
    <lineage>
        <taxon>Bacteria</taxon>
        <taxon>Pseudomonadati</taxon>
        <taxon>Thermomicrobiota</taxon>
        <taxon>Thermomicrobia</taxon>
        <taxon>Thermomicrobia incertae sedis</taxon>
        <taxon>Thermorudis</taxon>
    </lineage>
</organism>
<protein>
    <submittedName>
        <fullName evidence="1">Uncharacterized protein</fullName>
    </submittedName>
</protein>
<name>A0A7C3A7G1_9BACT</name>
<dbReference type="AlphaFoldDB" id="A0A7C3A7G1"/>
<dbReference type="EMBL" id="DSID01000234">
    <property type="protein sequence ID" value="HEX70192.1"/>
    <property type="molecule type" value="Genomic_DNA"/>
</dbReference>